<dbReference type="Pfam" id="PF13335">
    <property type="entry name" value="Mg_chelatase_C"/>
    <property type="match status" value="1"/>
</dbReference>
<dbReference type="InterPro" id="IPR004482">
    <property type="entry name" value="Mg_chelat-rel"/>
</dbReference>
<dbReference type="SUPFAM" id="SSF54211">
    <property type="entry name" value="Ribosomal protein S5 domain 2-like"/>
    <property type="match status" value="1"/>
</dbReference>
<dbReference type="Pfam" id="PF01078">
    <property type="entry name" value="Mg_chelatase"/>
    <property type="match status" value="1"/>
</dbReference>
<keyword evidence="4" id="KW-1185">Reference proteome</keyword>
<evidence type="ECO:0000259" key="2">
    <source>
        <dbReference type="Pfam" id="PF13335"/>
    </source>
</evidence>
<dbReference type="InterPro" id="IPR025158">
    <property type="entry name" value="Mg_chelat-rel_C"/>
</dbReference>
<dbReference type="AlphaFoldDB" id="A0A7M1LHJ3"/>
<accession>A0A7M1LHJ3</accession>
<proteinExistence type="predicted"/>
<dbReference type="NCBIfam" id="TIGR00368">
    <property type="entry name" value="YifB family Mg chelatase-like AAA ATPase"/>
    <property type="match status" value="1"/>
</dbReference>
<dbReference type="InterPro" id="IPR045006">
    <property type="entry name" value="CHLI-like"/>
</dbReference>
<dbReference type="InterPro" id="IPR020568">
    <property type="entry name" value="Ribosomal_Su5_D2-typ_SF"/>
</dbReference>
<dbReference type="Proteomes" id="UP000594749">
    <property type="component" value="Chromosome"/>
</dbReference>
<feature type="domain" description="Mg chelatase-related protein C-terminal" evidence="2">
    <location>
        <begin position="409"/>
        <end position="500"/>
    </location>
</feature>
<evidence type="ECO:0000259" key="1">
    <source>
        <dbReference type="Pfam" id="PF01078"/>
    </source>
</evidence>
<dbReference type="PANTHER" id="PTHR32039">
    <property type="entry name" value="MAGNESIUM-CHELATASE SUBUNIT CHLI"/>
    <property type="match status" value="1"/>
</dbReference>
<name>A0A7M1LHJ3_9BACT</name>
<dbReference type="InterPro" id="IPR000523">
    <property type="entry name" value="Mg_chelatse_chII-like_cat_dom"/>
</dbReference>
<dbReference type="EMBL" id="CP063078">
    <property type="protein sequence ID" value="QOQ87813.1"/>
    <property type="molecule type" value="Genomic_DNA"/>
</dbReference>
<dbReference type="InterPro" id="IPR027417">
    <property type="entry name" value="P-loop_NTPase"/>
</dbReference>
<dbReference type="PANTHER" id="PTHR32039:SF7">
    <property type="entry name" value="COMPETENCE PROTEIN COMM"/>
    <property type="match status" value="1"/>
</dbReference>
<dbReference type="Gene3D" id="3.40.50.300">
    <property type="entry name" value="P-loop containing nucleotide triphosphate hydrolases"/>
    <property type="match status" value="1"/>
</dbReference>
<sequence>MKSLKCASFDGNLQVVNIESKFLNALPSFNIIGLANTTIKESENRVKSALLTLNFKFPPQKIIINLSPSDIPKRGSHFDLAIAILIALQKESFDESFFVFGELGLDGSVKSTNSLFSVLLFLSKQVISAKVIVPKSIALRAATIPNFRVFAVENLEDGIKFFMDEEFAKSCEVVGTHPLFANTLEILGKNYVPNLEFELDFSDIKGQARAKRASLIAAAGFHNVLYEGSPGCGKSMCAKRLRYILPPQSIDEVMLSAAYESLDNKDADFSALRPFRSPHHTSTRGSIFGGGSNLARVGEVALANGGELFFDELPHFGKQILESLREPLEDNRILISRVNSKTKYQTKFLFAAAMNPCPCGNLFSKTQSCVCSEMEIKRYKSTISAPLLDRIDLYVAMDEVSKDDKSSVTSQEMYEKVLYAFKAQKTRAQTELNAKLSDQDVGKICLLDSDAKSVLDMAISKFSLSQRGINKSLKVARTIADLAGKEVIGKSEILESLSFRVRSLG</sequence>
<dbReference type="GO" id="GO:0005524">
    <property type="term" value="F:ATP binding"/>
    <property type="evidence" value="ECO:0007669"/>
    <property type="project" value="InterPro"/>
</dbReference>
<gene>
    <name evidence="3" type="ORF">IMC76_03135</name>
</gene>
<dbReference type="Gene3D" id="3.30.230.10">
    <property type="match status" value="1"/>
</dbReference>
<dbReference type="OrthoDB" id="9813147at2"/>
<organism evidence="3 4">
    <name type="scientific">Campylobacter corcagiensis</name>
    <dbReference type="NCBI Taxonomy" id="1448857"/>
    <lineage>
        <taxon>Bacteria</taxon>
        <taxon>Pseudomonadati</taxon>
        <taxon>Campylobacterota</taxon>
        <taxon>Epsilonproteobacteria</taxon>
        <taxon>Campylobacterales</taxon>
        <taxon>Campylobacteraceae</taxon>
        <taxon>Campylobacter</taxon>
    </lineage>
</organism>
<protein>
    <submittedName>
        <fullName evidence="3">YifB family Mg chelatase-like AAA ATPase</fullName>
    </submittedName>
</protein>
<dbReference type="RefSeq" id="WP_025802364.1">
    <property type="nucleotide sequence ID" value="NZ_CP053842.1"/>
</dbReference>
<feature type="domain" description="Magnesium chelatase ChlI-like catalytic" evidence="1">
    <location>
        <begin position="200"/>
        <end position="403"/>
    </location>
</feature>
<evidence type="ECO:0000313" key="4">
    <source>
        <dbReference type="Proteomes" id="UP000594749"/>
    </source>
</evidence>
<dbReference type="SUPFAM" id="SSF52540">
    <property type="entry name" value="P-loop containing nucleoside triphosphate hydrolases"/>
    <property type="match status" value="1"/>
</dbReference>
<reference evidence="3 4" key="1">
    <citation type="submission" date="2020-10" db="EMBL/GenBank/DDBJ databases">
        <title>Campylobacter and Helicobacter PacBio genomes.</title>
        <authorList>
            <person name="Lane C."/>
        </authorList>
    </citation>
    <scope>NUCLEOTIDE SEQUENCE [LARGE SCALE GENOMIC DNA]</scope>
    <source>
        <strain evidence="3 4">2016D-0077</strain>
    </source>
</reference>
<evidence type="ECO:0000313" key="3">
    <source>
        <dbReference type="EMBL" id="QOQ87813.1"/>
    </source>
</evidence>
<dbReference type="Pfam" id="PF13541">
    <property type="entry name" value="ChlI"/>
    <property type="match status" value="1"/>
</dbReference>
<dbReference type="InterPro" id="IPR014721">
    <property type="entry name" value="Ribsml_uS5_D2-typ_fold_subgr"/>
</dbReference>